<keyword evidence="1" id="KW-1133">Transmembrane helix</keyword>
<organism evidence="2 3">
    <name type="scientific">Paraburkholderia unamae</name>
    <dbReference type="NCBI Taxonomy" id="219649"/>
    <lineage>
        <taxon>Bacteria</taxon>
        <taxon>Pseudomonadati</taxon>
        <taxon>Pseudomonadota</taxon>
        <taxon>Betaproteobacteria</taxon>
        <taxon>Burkholderiales</taxon>
        <taxon>Burkholderiaceae</taxon>
        <taxon>Paraburkholderia</taxon>
    </lineage>
</organism>
<evidence type="ECO:0000313" key="3">
    <source>
        <dbReference type="Proteomes" id="UP000245712"/>
    </source>
</evidence>
<dbReference type="RefSeq" id="WP_116614766.1">
    <property type="nucleotide sequence ID" value="NZ_QEOB01000036.1"/>
</dbReference>
<gene>
    <name evidence="2" type="ORF">C7402_13672</name>
</gene>
<proteinExistence type="predicted"/>
<reference evidence="2 3" key="1">
    <citation type="submission" date="2018-05" db="EMBL/GenBank/DDBJ databases">
        <title>Genomic Encyclopedia of Type Strains, Phase IV (KMG-V): Genome sequencing to study the core and pangenomes of soil and plant-associated prokaryotes.</title>
        <authorList>
            <person name="Whitman W."/>
        </authorList>
    </citation>
    <scope>NUCLEOTIDE SEQUENCE [LARGE SCALE GENOMIC DNA]</scope>
    <source>
        <strain evidence="2 3">SCZa-39</strain>
    </source>
</reference>
<protein>
    <submittedName>
        <fullName evidence="2">Uncharacterized protein</fullName>
    </submittedName>
</protein>
<keyword evidence="3" id="KW-1185">Reference proteome</keyword>
<feature type="transmembrane region" description="Helical" evidence="1">
    <location>
        <begin position="7"/>
        <end position="28"/>
    </location>
</feature>
<keyword evidence="1" id="KW-0472">Membrane</keyword>
<dbReference type="EMBL" id="QEOB01000036">
    <property type="protein sequence ID" value="PVX70694.1"/>
    <property type="molecule type" value="Genomic_DNA"/>
</dbReference>
<evidence type="ECO:0000256" key="1">
    <source>
        <dbReference type="SAM" id="Phobius"/>
    </source>
</evidence>
<accession>A0ABX5K831</accession>
<evidence type="ECO:0000313" key="2">
    <source>
        <dbReference type="EMBL" id="PVX70694.1"/>
    </source>
</evidence>
<keyword evidence="1" id="KW-0812">Transmembrane</keyword>
<dbReference type="Proteomes" id="UP000245712">
    <property type="component" value="Unassembled WGS sequence"/>
</dbReference>
<feature type="transmembrane region" description="Helical" evidence="1">
    <location>
        <begin position="40"/>
        <end position="60"/>
    </location>
</feature>
<comment type="caution">
    <text evidence="2">The sequence shown here is derived from an EMBL/GenBank/DDBJ whole genome shotgun (WGS) entry which is preliminary data.</text>
</comment>
<name>A0ABX5K831_9BURK</name>
<sequence>MLRFVVVRGVLAWGIGTAVIFTAIQFLQHHEVGMADVARNIGMFMVGGIFWGATMWWLGGRKKSRSQHNR</sequence>